<name>A0ABX1RHI9_9PSEU</name>
<keyword evidence="2" id="KW-0238">DNA-binding</keyword>
<comment type="caution">
    <text evidence="2">The sequence shown here is derived from an EMBL/GenBank/DDBJ whole genome shotgun (WGS) entry which is preliminary data.</text>
</comment>
<dbReference type="InterPro" id="IPR041657">
    <property type="entry name" value="HTH_17"/>
</dbReference>
<dbReference type="Proteomes" id="UP001296706">
    <property type="component" value="Unassembled WGS sequence"/>
</dbReference>
<dbReference type="EMBL" id="JAAXKY010000048">
    <property type="protein sequence ID" value="NMH78641.1"/>
    <property type="molecule type" value="Genomic_DNA"/>
</dbReference>
<sequence length="68" mass="7545">MSQKELYRVSEAMDLLSLGRSVIYELLRSGRLRSVREGRTRLIPASAITEYVALLEREADANGFGAAS</sequence>
<accession>A0ABX1RHI9</accession>
<organism evidence="2 3">
    <name type="scientific">Pseudonocardia xinjiangensis</name>
    <dbReference type="NCBI Taxonomy" id="75289"/>
    <lineage>
        <taxon>Bacteria</taxon>
        <taxon>Bacillati</taxon>
        <taxon>Actinomycetota</taxon>
        <taxon>Actinomycetes</taxon>
        <taxon>Pseudonocardiales</taxon>
        <taxon>Pseudonocardiaceae</taxon>
        <taxon>Pseudonocardia</taxon>
    </lineage>
</organism>
<keyword evidence="3" id="KW-1185">Reference proteome</keyword>
<gene>
    <name evidence="2" type="ORF">HF577_16320</name>
</gene>
<dbReference type="NCBIfam" id="TIGR01764">
    <property type="entry name" value="excise"/>
    <property type="match status" value="1"/>
</dbReference>
<proteinExistence type="predicted"/>
<reference evidence="2 3" key="1">
    <citation type="submission" date="2020-04" db="EMBL/GenBank/DDBJ databases">
        <authorList>
            <person name="Klaysubun C."/>
            <person name="Duangmal K."/>
            <person name="Lipun K."/>
        </authorList>
    </citation>
    <scope>NUCLEOTIDE SEQUENCE [LARGE SCALE GENOMIC DNA]</scope>
    <source>
        <strain evidence="2 3">JCM 11839</strain>
    </source>
</reference>
<evidence type="ECO:0000259" key="1">
    <source>
        <dbReference type="Pfam" id="PF12728"/>
    </source>
</evidence>
<evidence type="ECO:0000313" key="2">
    <source>
        <dbReference type="EMBL" id="NMH78641.1"/>
    </source>
</evidence>
<dbReference type="Pfam" id="PF12728">
    <property type="entry name" value="HTH_17"/>
    <property type="match status" value="1"/>
</dbReference>
<dbReference type="GO" id="GO:0003677">
    <property type="term" value="F:DNA binding"/>
    <property type="evidence" value="ECO:0007669"/>
    <property type="project" value="UniProtKB-KW"/>
</dbReference>
<dbReference type="InterPro" id="IPR010093">
    <property type="entry name" value="SinI_DNA-bd"/>
</dbReference>
<protein>
    <submittedName>
        <fullName evidence="2">Excisionase family DNA-binding protein</fullName>
    </submittedName>
</protein>
<evidence type="ECO:0000313" key="3">
    <source>
        <dbReference type="Proteomes" id="UP001296706"/>
    </source>
</evidence>
<feature type="domain" description="Helix-turn-helix" evidence="1">
    <location>
        <begin position="6"/>
        <end position="52"/>
    </location>
</feature>